<organism evidence="8 9">
    <name type="scientific">Glonium stellatum</name>
    <dbReference type="NCBI Taxonomy" id="574774"/>
    <lineage>
        <taxon>Eukaryota</taxon>
        <taxon>Fungi</taxon>
        <taxon>Dikarya</taxon>
        <taxon>Ascomycota</taxon>
        <taxon>Pezizomycotina</taxon>
        <taxon>Dothideomycetes</taxon>
        <taxon>Pleosporomycetidae</taxon>
        <taxon>Gloniales</taxon>
        <taxon>Gloniaceae</taxon>
        <taxon>Glonium</taxon>
    </lineage>
</organism>
<accession>A0A8E2EXW9</accession>
<dbReference type="Gene3D" id="3.60.21.10">
    <property type="match status" value="1"/>
</dbReference>
<evidence type="ECO:0000256" key="3">
    <source>
        <dbReference type="PIRNR" id="PIRNR000948"/>
    </source>
</evidence>
<feature type="binding site" evidence="4">
    <location>
        <position position="382"/>
    </location>
    <ligand>
        <name>Zn(2+)</name>
        <dbReference type="ChEBI" id="CHEBI:29105"/>
        <label>2</label>
    </ligand>
</feature>
<dbReference type="InterPro" id="IPR041805">
    <property type="entry name" value="ASMase/PPN1_MPP"/>
</dbReference>
<feature type="domain" description="Calcineurin-like phosphoesterase" evidence="7">
    <location>
        <begin position="158"/>
        <end position="419"/>
    </location>
</feature>
<feature type="disulfide bond" evidence="5">
    <location>
        <begin position="178"/>
        <end position="183"/>
    </location>
</feature>
<protein>
    <recommendedName>
        <fullName evidence="3">Sphingomyelin phosphodiesterase</fullName>
    </recommendedName>
</protein>
<evidence type="ECO:0000256" key="1">
    <source>
        <dbReference type="ARBA" id="ARBA00022801"/>
    </source>
</evidence>
<evidence type="ECO:0000256" key="6">
    <source>
        <dbReference type="SAM" id="SignalP"/>
    </source>
</evidence>
<keyword evidence="3" id="KW-0326">Glycosidase</keyword>
<evidence type="ECO:0000256" key="5">
    <source>
        <dbReference type="PIRSR" id="PIRSR000948-2"/>
    </source>
</evidence>
<proteinExistence type="inferred from homology"/>
<dbReference type="Pfam" id="PF00149">
    <property type="entry name" value="Metallophos"/>
    <property type="match status" value="1"/>
</dbReference>
<dbReference type="InterPro" id="IPR004843">
    <property type="entry name" value="Calcineurin-like_PHP"/>
</dbReference>
<dbReference type="PANTHER" id="PTHR10340:SF34">
    <property type="entry name" value="SPHINGOMYELIN PHOSPHODIESTERASE"/>
    <property type="match status" value="1"/>
</dbReference>
<feature type="disulfide bond" evidence="5">
    <location>
        <begin position="550"/>
        <end position="554"/>
    </location>
</feature>
<comment type="cofactor">
    <cofactor evidence="4">
        <name>Zn(2+)</name>
        <dbReference type="ChEBI" id="CHEBI:29105"/>
    </cofactor>
    <text evidence="4">Binds 2 Zn(2+) ions per subunit.</text>
</comment>
<feature type="signal peptide" evidence="6">
    <location>
        <begin position="1"/>
        <end position="22"/>
    </location>
</feature>
<feature type="binding site" evidence="4">
    <location>
        <position position="163"/>
    </location>
    <ligand>
        <name>Zn(2+)</name>
        <dbReference type="ChEBI" id="CHEBI:29105"/>
        <label>1</label>
    </ligand>
</feature>
<feature type="binding site" evidence="4">
    <location>
        <position position="237"/>
    </location>
    <ligand>
        <name>Zn(2+)</name>
        <dbReference type="ChEBI" id="CHEBI:29105"/>
        <label>1</label>
    </ligand>
</feature>
<dbReference type="GO" id="GO:0046872">
    <property type="term" value="F:metal ion binding"/>
    <property type="evidence" value="ECO:0007669"/>
    <property type="project" value="UniProtKB-KW"/>
</dbReference>
<dbReference type="CDD" id="cd00842">
    <property type="entry name" value="MPP_ASMase"/>
    <property type="match status" value="1"/>
</dbReference>
<feature type="binding site" evidence="4">
    <location>
        <position position="274"/>
    </location>
    <ligand>
        <name>Zn(2+)</name>
        <dbReference type="ChEBI" id="CHEBI:29105"/>
        <label>2</label>
    </ligand>
</feature>
<evidence type="ECO:0000259" key="7">
    <source>
        <dbReference type="Pfam" id="PF00149"/>
    </source>
</evidence>
<keyword evidence="2" id="KW-0325">Glycoprotein</keyword>
<evidence type="ECO:0000313" key="9">
    <source>
        <dbReference type="Proteomes" id="UP000250140"/>
    </source>
</evidence>
<comment type="function">
    <text evidence="3">Converts sphingomyelin to ceramide.</text>
</comment>
<dbReference type="SUPFAM" id="SSF56300">
    <property type="entry name" value="Metallo-dependent phosphatases"/>
    <property type="match status" value="1"/>
</dbReference>
<feature type="disulfide bond" evidence="5">
    <location>
        <begin position="79"/>
        <end position="90"/>
    </location>
</feature>
<feature type="disulfide bond" evidence="5">
    <location>
        <begin position="184"/>
        <end position="208"/>
    </location>
</feature>
<keyword evidence="1 3" id="KW-0378">Hydrolase</keyword>
<name>A0A8E2EXW9_9PEZI</name>
<dbReference type="EMBL" id="KV749953">
    <property type="protein sequence ID" value="OCL06957.1"/>
    <property type="molecule type" value="Genomic_DNA"/>
</dbReference>
<dbReference type="PANTHER" id="PTHR10340">
    <property type="entry name" value="SPHINGOMYELIN PHOSPHODIESTERASE"/>
    <property type="match status" value="1"/>
</dbReference>
<gene>
    <name evidence="8" type="ORF">AOQ84DRAFT_389837</name>
</gene>
<feature type="binding site" evidence="4">
    <location>
        <position position="416"/>
    </location>
    <ligand>
        <name>Zn(2+)</name>
        <dbReference type="ChEBI" id="CHEBI:29105"/>
        <label>2</label>
    </ligand>
</feature>
<keyword evidence="4" id="KW-0479">Metal-binding</keyword>
<keyword evidence="9" id="KW-1185">Reference proteome</keyword>
<dbReference type="GO" id="GO:0006685">
    <property type="term" value="P:sphingomyelin catabolic process"/>
    <property type="evidence" value="ECO:0007669"/>
    <property type="project" value="UniProtKB-UniRule"/>
</dbReference>
<keyword evidence="4" id="KW-0862">Zinc</keyword>
<evidence type="ECO:0000313" key="8">
    <source>
        <dbReference type="EMBL" id="OCL06957.1"/>
    </source>
</evidence>
<feature type="disulfide bond" evidence="5">
    <location>
        <begin position="50"/>
        <end position="126"/>
    </location>
</feature>
<evidence type="ECO:0000256" key="2">
    <source>
        <dbReference type="ARBA" id="ARBA00023180"/>
    </source>
</evidence>
<evidence type="ECO:0000256" key="4">
    <source>
        <dbReference type="PIRSR" id="PIRSR000948-1"/>
    </source>
</evidence>
<dbReference type="InterPro" id="IPR011160">
    <property type="entry name" value="Sphingomy_PDE"/>
</dbReference>
<dbReference type="Proteomes" id="UP000250140">
    <property type="component" value="Unassembled WGS sequence"/>
</dbReference>
<reference evidence="8 9" key="1">
    <citation type="journal article" date="2016" name="Nat. Commun.">
        <title>Ectomycorrhizal ecology is imprinted in the genome of the dominant symbiotic fungus Cenococcum geophilum.</title>
        <authorList>
            <consortium name="DOE Joint Genome Institute"/>
            <person name="Peter M."/>
            <person name="Kohler A."/>
            <person name="Ohm R.A."/>
            <person name="Kuo A."/>
            <person name="Krutzmann J."/>
            <person name="Morin E."/>
            <person name="Arend M."/>
            <person name="Barry K.W."/>
            <person name="Binder M."/>
            <person name="Choi C."/>
            <person name="Clum A."/>
            <person name="Copeland A."/>
            <person name="Grisel N."/>
            <person name="Haridas S."/>
            <person name="Kipfer T."/>
            <person name="LaButti K."/>
            <person name="Lindquist E."/>
            <person name="Lipzen A."/>
            <person name="Maire R."/>
            <person name="Meier B."/>
            <person name="Mihaltcheva S."/>
            <person name="Molinier V."/>
            <person name="Murat C."/>
            <person name="Poggeler S."/>
            <person name="Quandt C.A."/>
            <person name="Sperisen C."/>
            <person name="Tritt A."/>
            <person name="Tisserant E."/>
            <person name="Crous P.W."/>
            <person name="Henrissat B."/>
            <person name="Nehls U."/>
            <person name="Egli S."/>
            <person name="Spatafora J.W."/>
            <person name="Grigoriev I.V."/>
            <person name="Martin F.M."/>
        </authorList>
    </citation>
    <scope>NUCLEOTIDE SEQUENCE [LARGE SCALE GENOMIC DNA]</scope>
    <source>
        <strain evidence="8 9">CBS 207.34</strain>
    </source>
</reference>
<dbReference type="PIRSF" id="PIRSF000948">
    <property type="entry name" value="Sphingomy_PDE"/>
    <property type="match status" value="1"/>
</dbReference>
<dbReference type="GO" id="GO:0016020">
    <property type="term" value="C:membrane"/>
    <property type="evidence" value="ECO:0007669"/>
    <property type="project" value="GOC"/>
</dbReference>
<dbReference type="GO" id="GO:0016798">
    <property type="term" value="F:hydrolase activity, acting on glycosyl bonds"/>
    <property type="evidence" value="ECO:0007669"/>
    <property type="project" value="UniProtKB-KW"/>
</dbReference>
<feature type="chain" id="PRO_5034436633" description="Sphingomyelin phosphodiesterase" evidence="6">
    <location>
        <begin position="23"/>
        <end position="627"/>
    </location>
</feature>
<feature type="binding site" evidence="4">
    <location>
        <position position="237"/>
    </location>
    <ligand>
        <name>Zn(2+)</name>
        <dbReference type="ChEBI" id="CHEBI:29105"/>
        <label>2</label>
    </ligand>
</feature>
<feature type="binding site" evidence="4">
    <location>
        <position position="165"/>
    </location>
    <ligand>
        <name>Zn(2+)</name>
        <dbReference type="ChEBI" id="CHEBI:29105"/>
        <label>1</label>
    </ligand>
</feature>
<keyword evidence="6" id="KW-0732">Signal</keyword>
<keyword evidence="5" id="KW-1015">Disulfide bond</keyword>
<dbReference type="OrthoDB" id="282973at2759"/>
<comment type="similarity">
    <text evidence="3">Belongs to the acid sphingomyelinase family.</text>
</comment>
<sequence length="627" mass="67830">MRLSVTLAYGLALSVAVSEVTSTFGILPRDLAKKSLASEIWSDIENAATCAACEAVLLLLKGVADLGDSAFVATLTEICDLSGAEDSDVCAGAIALEGPIIAHDLRGMSIGSKTSELFCITFMGLCSYPAVASYSVPFPSPKPSTSRPAPSGQTPIQIVQYSDIHVDPFYVTGSSTNCTKPICCRDYSTSDDPGNNNSPAGPNGDHNCDAPLSLELSMYAAIEQLAPNAAFSIFTGDIVDHAVWNTTQAQNTLDINDAYGHMSGLKLVYGTVGNHEANPTNAFQPAAIGSNSQWVYNLLSSIWTQWIVANASAEEQSFGGYSTKYPSGNLRIISINTNLYYVQNYWLYESTMETDPSGQLAWLVNELQAAETAGERVYIIGHMPMGLSDAFHDGSNYFDQIVNRYSATIAAMFFGHTHDDQFEISYSSYSAQSFSTASAISYIVPSMTPTSGHPAFRIYTVDPVTFAVLDATTYFADMTNPAYQTTGPVWTKYYSAKEAYGPSVMPPLTSANAELSPAFWHNVTTAFETSPSAFSEYIAHKSRGWNVASCTGTCQTQEICQMRAARAENNCVVPTPGINFKKRAAVGQDRTQKRDECGVSVTREVLGRMVGRKQLLEVLEKRARETN</sequence>
<feature type="binding site" evidence="4">
    <location>
        <position position="418"/>
    </location>
    <ligand>
        <name>Zn(2+)</name>
        <dbReference type="ChEBI" id="CHEBI:29105"/>
        <label>1</label>
    </ligand>
</feature>
<dbReference type="InterPro" id="IPR029052">
    <property type="entry name" value="Metallo-depent_PP-like"/>
</dbReference>
<dbReference type="GO" id="GO:0004767">
    <property type="term" value="F:sphingomyelin phosphodiesterase activity"/>
    <property type="evidence" value="ECO:0007669"/>
    <property type="project" value="UniProtKB-UniRule"/>
</dbReference>
<dbReference type="AlphaFoldDB" id="A0A8E2EXW9"/>